<dbReference type="Pfam" id="PF13238">
    <property type="entry name" value="AAA_18"/>
    <property type="match status" value="1"/>
</dbReference>
<evidence type="ECO:0000313" key="1">
    <source>
        <dbReference type="EMBL" id="ERN53761.1"/>
    </source>
</evidence>
<protein>
    <submittedName>
        <fullName evidence="1">DNA topology modulation protein FlaR</fullName>
    </submittedName>
</protein>
<dbReference type="PATRIC" id="fig|1188261.3.peg.1331"/>
<dbReference type="InterPro" id="IPR052922">
    <property type="entry name" value="Cytidylate_Kinase-2"/>
</dbReference>
<dbReference type="Proteomes" id="UP000017170">
    <property type="component" value="Unassembled WGS sequence"/>
</dbReference>
<proteinExistence type="predicted"/>
<comment type="caution">
    <text evidence="1">The sequence shown here is derived from an EMBL/GenBank/DDBJ whole genome shotgun (WGS) entry which is preliminary data.</text>
</comment>
<dbReference type="Gene3D" id="3.40.50.300">
    <property type="entry name" value="P-loop containing nucleotide triphosphate hydrolases"/>
    <property type="match status" value="1"/>
</dbReference>
<dbReference type="EMBL" id="ATAE01000018">
    <property type="protein sequence ID" value="ERN53761.1"/>
    <property type="molecule type" value="Genomic_DNA"/>
</dbReference>
<dbReference type="PANTHER" id="PTHR37816">
    <property type="entry name" value="YALI0E33011P"/>
    <property type="match status" value="1"/>
</dbReference>
<gene>
    <name evidence="1" type="ORF">A33I_09795</name>
</gene>
<accession>U6SSY7</accession>
<dbReference type="AlphaFoldDB" id="U6SSY7"/>
<organism evidence="1 2">
    <name type="scientific">Alkalihalophilus marmarensis DSM 21297</name>
    <dbReference type="NCBI Taxonomy" id="1188261"/>
    <lineage>
        <taxon>Bacteria</taxon>
        <taxon>Bacillati</taxon>
        <taxon>Bacillota</taxon>
        <taxon>Bacilli</taxon>
        <taxon>Bacillales</taxon>
        <taxon>Bacillaceae</taxon>
        <taxon>Alkalihalophilus</taxon>
    </lineage>
</organism>
<dbReference type="PANTHER" id="PTHR37816:SF2">
    <property type="entry name" value="DNA TOPOLOGY MODULATION PROTEIN FLAR-RELATED PROTEIN"/>
    <property type="match status" value="1"/>
</dbReference>
<name>U6SSY7_9BACI</name>
<dbReference type="SUPFAM" id="SSF52540">
    <property type="entry name" value="P-loop containing nucleoside triphosphate hydrolases"/>
    <property type="match status" value="1"/>
</dbReference>
<reference evidence="1 2" key="1">
    <citation type="journal article" date="2013" name="Genome Announc.">
        <title>Genome Sequence of the Extreme Obligate Alkaliphile Bacillus marmarensis Strain DSM 21297.</title>
        <authorList>
            <person name="Wernick D.G."/>
            <person name="Choi K.Y."/>
            <person name="Tat C.A."/>
            <person name="Lafontaine Rivera J.G."/>
            <person name="Liao J.C."/>
        </authorList>
    </citation>
    <scope>NUCLEOTIDE SEQUENCE [LARGE SCALE GENOMIC DNA]</scope>
    <source>
        <strain evidence="1 2">DSM 21297</strain>
    </source>
</reference>
<evidence type="ECO:0000313" key="2">
    <source>
        <dbReference type="Proteomes" id="UP000017170"/>
    </source>
</evidence>
<dbReference type="InterPro" id="IPR027417">
    <property type="entry name" value="P-loop_NTPase"/>
</dbReference>
<keyword evidence="2" id="KW-1185">Reference proteome</keyword>
<sequence length="177" mass="20945">MRQKKMINQIHIIGSVGSGKTTLARELSAILNLPHLELDNVSWERRTSGDRRRTDEECAALLHTLVQSDKWIIEGVHTKEWVDTSFRNADLIIFLDTPNHVRKFRIMRRYLLQKLKIESSNYKPTKEILFNMFKWNEHFEDVAKPEFFKKYASLQDKILIVKNKRPVDEYMQSLSAK</sequence>